<keyword evidence="11" id="KW-1185">Reference proteome</keyword>
<dbReference type="PANTHER" id="PTHR43166">
    <property type="entry name" value="AMINO ACID IMPORT ATP-BINDING PROTEIN"/>
    <property type="match status" value="1"/>
</dbReference>
<dbReference type="GO" id="GO:0016887">
    <property type="term" value="F:ATP hydrolysis activity"/>
    <property type="evidence" value="ECO:0007669"/>
    <property type="project" value="InterPro"/>
</dbReference>
<dbReference type="AlphaFoldDB" id="A0A6N7INA3"/>
<dbReference type="InterPro" id="IPR003439">
    <property type="entry name" value="ABC_transporter-like_ATP-bd"/>
</dbReference>
<dbReference type="Gene3D" id="3.30.70.260">
    <property type="match status" value="1"/>
</dbReference>
<dbReference type="PROSITE" id="PS00211">
    <property type="entry name" value="ABC_TRANSPORTER_1"/>
    <property type="match status" value="1"/>
</dbReference>
<name>A0A6N7INA3_9FIRM</name>
<dbReference type="InterPro" id="IPR045865">
    <property type="entry name" value="ACT-like_dom_sf"/>
</dbReference>
<dbReference type="GO" id="GO:0005886">
    <property type="term" value="C:plasma membrane"/>
    <property type="evidence" value="ECO:0007669"/>
    <property type="project" value="UniProtKB-ARBA"/>
</dbReference>
<dbReference type="GO" id="GO:0006865">
    <property type="term" value="P:amino acid transport"/>
    <property type="evidence" value="ECO:0007669"/>
    <property type="project" value="UniProtKB-KW"/>
</dbReference>
<dbReference type="InterPro" id="IPR041701">
    <property type="entry name" value="MetN_ABC"/>
</dbReference>
<dbReference type="SMART" id="SM00382">
    <property type="entry name" value="AAA"/>
    <property type="match status" value="1"/>
</dbReference>
<accession>A0A6N7INA3</accession>
<keyword evidence="3" id="KW-1003">Cell membrane</keyword>
<evidence type="ECO:0000259" key="9">
    <source>
        <dbReference type="PROSITE" id="PS50893"/>
    </source>
</evidence>
<dbReference type="InterPro" id="IPR050086">
    <property type="entry name" value="MetN_ABC_transporter-like"/>
</dbReference>
<evidence type="ECO:0000256" key="8">
    <source>
        <dbReference type="ARBA" id="ARBA00023136"/>
    </source>
</evidence>
<reference evidence="10 11" key="1">
    <citation type="submission" date="2019-10" db="EMBL/GenBank/DDBJ databases">
        <title>Comparative genomics of sulfur disproportionating microorganisms.</title>
        <authorList>
            <person name="Ward L.M."/>
            <person name="Bertran E."/>
            <person name="Johnston D."/>
        </authorList>
    </citation>
    <scope>NUCLEOTIDE SEQUENCE [LARGE SCALE GENOMIC DNA]</scope>
    <source>
        <strain evidence="10 11">DSM 14055</strain>
    </source>
</reference>
<dbReference type="InterPro" id="IPR003593">
    <property type="entry name" value="AAA+_ATPase"/>
</dbReference>
<keyword evidence="4" id="KW-0547">Nucleotide-binding</keyword>
<protein>
    <submittedName>
        <fullName evidence="10">ATP-binding cassette domain-containing protein</fullName>
    </submittedName>
</protein>
<comment type="similarity">
    <text evidence="1">Belongs to the ABC transporter superfamily.</text>
</comment>
<dbReference type="InterPro" id="IPR018449">
    <property type="entry name" value="NIL_domain"/>
</dbReference>
<dbReference type="SUPFAM" id="SSF55021">
    <property type="entry name" value="ACT-like"/>
    <property type="match status" value="1"/>
</dbReference>
<comment type="caution">
    <text evidence="10">The sequence shown here is derived from an EMBL/GenBank/DDBJ whole genome shotgun (WGS) entry which is preliminary data.</text>
</comment>
<evidence type="ECO:0000313" key="11">
    <source>
        <dbReference type="Proteomes" id="UP000441717"/>
    </source>
</evidence>
<dbReference type="InterPro" id="IPR017871">
    <property type="entry name" value="ABC_transporter-like_CS"/>
</dbReference>
<organism evidence="10 11">
    <name type="scientific">Desulfofundulus thermobenzoicus</name>
    <dbReference type="NCBI Taxonomy" id="29376"/>
    <lineage>
        <taxon>Bacteria</taxon>
        <taxon>Bacillati</taxon>
        <taxon>Bacillota</taxon>
        <taxon>Clostridia</taxon>
        <taxon>Eubacteriales</taxon>
        <taxon>Peptococcaceae</taxon>
        <taxon>Desulfofundulus</taxon>
    </lineage>
</organism>
<evidence type="ECO:0000256" key="7">
    <source>
        <dbReference type="ARBA" id="ARBA00022970"/>
    </source>
</evidence>
<dbReference type="Pfam" id="PF09383">
    <property type="entry name" value="NIL"/>
    <property type="match status" value="1"/>
</dbReference>
<dbReference type="SMART" id="SM00930">
    <property type="entry name" value="NIL"/>
    <property type="match status" value="1"/>
</dbReference>
<dbReference type="Gene3D" id="3.40.50.300">
    <property type="entry name" value="P-loop containing nucleotide triphosphate hydrolases"/>
    <property type="match status" value="1"/>
</dbReference>
<keyword evidence="8" id="KW-0472">Membrane</keyword>
<keyword evidence="6" id="KW-1278">Translocase</keyword>
<dbReference type="InterPro" id="IPR027417">
    <property type="entry name" value="P-loop_NTPase"/>
</dbReference>
<evidence type="ECO:0000256" key="5">
    <source>
        <dbReference type="ARBA" id="ARBA00022840"/>
    </source>
</evidence>
<evidence type="ECO:0000313" key="10">
    <source>
        <dbReference type="EMBL" id="MQL50808.1"/>
    </source>
</evidence>
<feature type="domain" description="ABC transporter" evidence="9">
    <location>
        <begin position="2"/>
        <end position="242"/>
    </location>
</feature>
<dbReference type="GO" id="GO:0005524">
    <property type="term" value="F:ATP binding"/>
    <property type="evidence" value="ECO:0007669"/>
    <property type="project" value="UniProtKB-KW"/>
</dbReference>
<dbReference type="Pfam" id="PF00005">
    <property type="entry name" value="ABC_tran"/>
    <property type="match status" value="1"/>
</dbReference>
<evidence type="ECO:0000256" key="1">
    <source>
        <dbReference type="ARBA" id="ARBA00005417"/>
    </source>
</evidence>
<keyword evidence="2" id="KW-0813">Transport</keyword>
<sequence length="344" mass="38208">MVKIENLSKVYKTRDGNDIRALEKVDLTIPEGEIFGIIGLSGAGKSTLIRCINMLEKPTSGRVIIDGRDLTALPERQLRAARRQIGMIFQHFNLLSSRTVAGNVAFPLEIAGLPRQAIREKVKQLLEMVGLADKAGVYPSELSGGQKQRVGIARALANDPRLLLCDEPTSALDPQTTHSILRLLQDINRQLKLTIIIITHEMPVIKEICDRVAVIDQARIVETGPVLDVFTAPRTPTAREFVKSVWNTAIPEELLYRHRPAREGESRLVRLSFIGQSAGEPVISTMIQKYGIHANILFGKIDQIKNTPFGTLTLELLGSPEDISKAIDFLQNQHLTIEVLDNHE</sequence>
<dbReference type="Proteomes" id="UP000441717">
    <property type="component" value="Unassembled WGS sequence"/>
</dbReference>
<keyword evidence="7" id="KW-0029">Amino-acid transport</keyword>
<dbReference type="PANTHER" id="PTHR43166:SF30">
    <property type="entry name" value="METHIONINE IMPORT ATP-BINDING PROTEIN METN"/>
    <property type="match status" value="1"/>
</dbReference>
<dbReference type="SUPFAM" id="SSF52540">
    <property type="entry name" value="P-loop containing nucleoside triphosphate hydrolases"/>
    <property type="match status" value="1"/>
</dbReference>
<dbReference type="CDD" id="cd03258">
    <property type="entry name" value="ABC_MetN_methionine_transporter"/>
    <property type="match status" value="1"/>
</dbReference>
<evidence type="ECO:0000256" key="2">
    <source>
        <dbReference type="ARBA" id="ARBA00022448"/>
    </source>
</evidence>
<evidence type="ECO:0000256" key="3">
    <source>
        <dbReference type="ARBA" id="ARBA00022475"/>
    </source>
</evidence>
<evidence type="ECO:0000256" key="6">
    <source>
        <dbReference type="ARBA" id="ARBA00022967"/>
    </source>
</evidence>
<gene>
    <name evidence="10" type="ORF">GFC01_00630</name>
</gene>
<proteinExistence type="inferred from homology"/>
<evidence type="ECO:0000256" key="4">
    <source>
        <dbReference type="ARBA" id="ARBA00022741"/>
    </source>
</evidence>
<dbReference type="RefSeq" id="WP_341473665.1">
    <property type="nucleotide sequence ID" value="NZ_WHYR01000001.1"/>
</dbReference>
<dbReference type="FunFam" id="3.40.50.300:FF:000056">
    <property type="entry name" value="Cell division ATP-binding protein FtsE"/>
    <property type="match status" value="1"/>
</dbReference>
<dbReference type="PROSITE" id="PS50893">
    <property type="entry name" value="ABC_TRANSPORTER_2"/>
    <property type="match status" value="1"/>
</dbReference>
<keyword evidence="5 10" id="KW-0067">ATP-binding</keyword>
<dbReference type="EMBL" id="WHYR01000001">
    <property type="protein sequence ID" value="MQL50808.1"/>
    <property type="molecule type" value="Genomic_DNA"/>
</dbReference>